<evidence type="ECO:0000313" key="1">
    <source>
        <dbReference type="EMBL" id="SVD68453.1"/>
    </source>
</evidence>
<proteinExistence type="predicted"/>
<protein>
    <submittedName>
        <fullName evidence="1">Uncharacterized protein</fullName>
    </submittedName>
</protein>
<dbReference type="SUPFAM" id="SSF53474">
    <property type="entry name" value="alpha/beta-Hydrolases"/>
    <property type="match status" value="1"/>
</dbReference>
<reference evidence="1" key="1">
    <citation type="submission" date="2018-05" db="EMBL/GenBank/DDBJ databases">
        <authorList>
            <person name="Lanie J.A."/>
            <person name="Ng W.-L."/>
            <person name="Kazmierczak K.M."/>
            <person name="Andrzejewski T.M."/>
            <person name="Davidsen T.M."/>
            <person name="Wayne K.J."/>
            <person name="Tettelin H."/>
            <person name="Glass J.I."/>
            <person name="Rusch D."/>
            <person name="Podicherti R."/>
            <person name="Tsui H.-C.T."/>
            <person name="Winkler M.E."/>
        </authorList>
    </citation>
    <scope>NUCLEOTIDE SEQUENCE</scope>
</reference>
<gene>
    <name evidence="1" type="ORF">METZ01_LOCUS421307</name>
</gene>
<organism evidence="1">
    <name type="scientific">marine metagenome</name>
    <dbReference type="NCBI Taxonomy" id="408172"/>
    <lineage>
        <taxon>unclassified sequences</taxon>
        <taxon>metagenomes</taxon>
        <taxon>ecological metagenomes</taxon>
    </lineage>
</organism>
<sequence length="138" mass="14620">RYYFAVNANVRLGRVVMLAPPNRGSEVVDRLKAFPGFDLLNGPAGSQLGTGVDSVPLNLGAVDFELGVIAGTASINPILSQFLPNPDDGKVSVARTKVAGMKDFVTVTHAHPFLMDAPEVIELVIGFIKRGSFAPLSD</sequence>
<dbReference type="AlphaFoldDB" id="A0A382XBU7"/>
<dbReference type="PANTHER" id="PTHR37946">
    <property type="entry name" value="SLL1969 PROTEIN"/>
    <property type="match status" value="1"/>
</dbReference>
<feature type="non-terminal residue" evidence="1">
    <location>
        <position position="1"/>
    </location>
</feature>
<dbReference type="InterPro" id="IPR029058">
    <property type="entry name" value="AB_hydrolase_fold"/>
</dbReference>
<dbReference type="PANTHER" id="PTHR37946:SF1">
    <property type="entry name" value="SLL1969 PROTEIN"/>
    <property type="match status" value="1"/>
</dbReference>
<accession>A0A382XBU7</accession>
<name>A0A382XBU7_9ZZZZ</name>
<dbReference type="Gene3D" id="3.40.50.1820">
    <property type="entry name" value="alpha/beta hydrolase"/>
    <property type="match status" value="1"/>
</dbReference>
<dbReference type="EMBL" id="UINC01166475">
    <property type="protein sequence ID" value="SVD68453.1"/>
    <property type="molecule type" value="Genomic_DNA"/>
</dbReference>